<dbReference type="Pfam" id="PF12937">
    <property type="entry name" value="F-box-like"/>
    <property type="match status" value="1"/>
</dbReference>
<evidence type="ECO:0000256" key="1">
    <source>
        <dbReference type="SAM" id="MobiDB-lite"/>
    </source>
</evidence>
<dbReference type="PROSITE" id="PS50181">
    <property type="entry name" value="FBOX"/>
    <property type="match status" value="1"/>
</dbReference>
<dbReference type="Gene3D" id="1.20.1280.50">
    <property type="match status" value="1"/>
</dbReference>
<feature type="region of interest" description="Disordered" evidence="1">
    <location>
        <begin position="1"/>
        <end position="48"/>
    </location>
</feature>
<dbReference type="InterPro" id="IPR036047">
    <property type="entry name" value="F-box-like_dom_sf"/>
</dbReference>
<feature type="domain" description="F-box" evidence="2">
    <location>
        <begin position="55"/>
        <end position="101"/>
    </location>
</feature>
<feature type="region of interest" description="Disordered" evidence="1">
    <location>
        <begin position="750"/>
        <end position="790"/>
    </location>
</feature>
<reference evidence="3" key="1">
    <citation type="submission" date="2014-08" db="EMBL/GenBank/DDBJ databases">
        <authorList>
            <person name="Sharma Rahul"/>
            <person name="Thines Marco"/>
        </authorList>
    </citation>
    <scope>NUCLEOTIDE SEQUENCE</scope>
</reference>
<evidence type="ECO:0000313" key="3">
    <source>
        <dbReference type="EMBL" id="CDZ98294.1"/>
    </source>
</evidence>
<proteinExistence type="predicted"/>
<feature type="region of interest" description="Disordered" evidence="1">
    <location>
        <begin position="208"/>
        <end position="230"/>
    </location>
</feature>
<feature type="compositionally biased region" description="Basic and acidic residues" evidence="1">
    <location>
        <begin position="762"/>
        <end position="790"/>
    </location>
</feature>
<organism evidence="3">
    <name type="scientific">Phaffia rhodozyma</name>
    <name type="common">Yeast</name>
    <name type="synonym">Xanthophyllomyces dendrorhous</name>
    <dbReference type="NCBI Taxonomy" id="264483"/>
    <lineage>
        <taxon>Eukaryota</taxon>
        <taxon>Fungi</taxon>
        <taxon>Dikarya</taxon>
        <taxon>Basidiomycota</taxon>
        <taxon>Agaricomycotina</taxon>
        <taxon>Tremellomycetes</taxon>
        <taxon>Cystofilobasidiales</taxon>
        <taxon>Mrakiaceae</taxon>
        <taxon>Phaffia</taxon>
    </lineage>
</organism>
<dbReference type="AlphaFoldDB" id="A0A0F7SLM8"/>
<dbReference type="InterPro" id="IPR001810">
    <property type="entry name" value="F-box_dom"/>
</dbReference>
<feature type="region of interest" description="Disordered" evidence="1">
    <location>
        <begin position="109"/>
        <end position="128"/>
    </location>
</feature>
<feature type="compositionally biased region" description="Low complexity" evidence="1">
    <location>
        <begin position="22"/>
        <end position="48"/>
    </location>
</feature>
<dbReference type="Gene3D" id="2.130.10.10">
    <property type="entry name" value="YVTN repeat-like/Quinoprotein amine dehydrogenase"/>
    <property type="match status" value="1"/>
</dbReference>
<feature type="compositionally biased region" description="Polar residues" evidence="1">
    <location>
        <begin position="142"/>
        <end position="151"/>
    </location>
</feature>
<dbReference type="SUPFAM" id="SSF50998">
    <property type="entry name" value="Quinoprotein alcohol dehydrogenase-like"/>
    <property type="match status" value="1"/>
</dbReference>
<feature type="compositionally biased region" description="Low complexity" evidence="1">
    <location>
        <begin position="111"/>
        <end position="125"/>
    </location>
</feature>
<dbReference type="InterPro" id="IPR015943">
    <property type="entry name" value="WD40/YVTN_repeat-like_dom_sf"/>
</dbReference>
<dbReference type="EMBL" id="LN483326">
    <property type="protein sequence ID" value="CDZ98294.1"/>
    <property type="molecule type" value="Genomic_DNA"/>
</dbReference>
<name>A0A0F7SLM8_PHARH</name>
<sequence length="838" mass="91698">MSYKRGISPSSVNGSQSKRSRLTSSSSQPIAPSTPVSTSTTSTSTGSISTERALTLDASTLSDELFLEVFSYLSPWDLSMIERVDRHFSRLANDSLLWKRLYMTANPYAPSLRGSRSSTPSRRSSLVGNYFNSTSTGATTVDVSASDSLSSPLKAKMSSDCEDEQSDVLSLPLRRRKNRDREKSNINWKEMFRISTNWSSGRSTLTPLSTPKRLVSSPQPALHASASISSASKHIDSHSIPSLEPKSIQTRTILALLHPVILYATQSPTSLSPPEIQIFLASRRSDPSDSAGQKTEHQAQVGELVTSFVSPGLRKEKKTGWLRGEVWVTDLSVDKQDESSRVYVGYSSGAMSILTIDLPEIVLSNTSRSSSSSSSLRNISHGDIIVHETYFQPSPTVPPLSVPIISALYGSLLVTCTDEFSLSFYTIPDEVHDGKNHPRSQAQGIKPFKVVRSHTSWFPASISINPLPLSRPISITSSSLSESEEEVGTNTKDDHRVVVSIGFTIPVYPDQWTVSIQQFQLRAPAARLPLHAGINWTWIDDRILSALMPSVPFTYPFESLSGAGTRTRGANEIGSVGKVSSLAMDGRWICLAGEDNRVQIFEVPVGTWTGASKRSDGVRTKEKMGKEKIGRKDGLVWRHTLWDHHAAVTSVSCLDGRCITADSTGRLLIWSLDQPFDPEGLSPLPLPLRSILLPSASFSQPHTPPLSSSSSTFLKTGLEPETSASLGTDDTEVKDDAKFVEVLKPRFKPFEDPSSSVSQQIDTRKVGHGEHDGDYSTAERNRKKLDGEGNEVRGKECIKWVGQDAMTVVTVSTARMGEGHGDERVANEERIKVWGFDG</sequence>
<feature type="region of interest" description="Disordered" evidence="1">
    <location>
        <begin position="142"/>
        <end position="167"/>
    </location>
</feature>
<dbReference type="InterPro" id="IPR011047">
    <property type="entry name" value="Quinoprotein_ADH-like_sf"/>
</dbReference>
<accession>A0A0F7SLM8</accession>
<evidence type="ECO:0000259" key="2">
    <source>
        <dbReference type="PROSITE" id="PS50181"/>
    </source>
</evidence>
<protein>
    <submittedName>
        <fullName evidence="3">WD40/YVTN repeat-like-containing domain</fullName>
    </submittedName>
</protein>
<dbReference type="SUPFAM" id="SSF81383">
    <property type="entry name" value="F-box domain"/>
    <property type="match status" value="1"/>
</dbReference>